<feature type="region of interest" description="Disordered" evidence="1">
    <location>
        <begin position="57"/>
        <end position="87"/>
    </location>
</feature>
<accession>R4KM66</accession>
<sequence>MKAAIKFFIYLGLIIVALYSSGCASDAQVSAGQNVTSEQGQVPNDAIGNQTAVNGQTSVKNGQEMGSMSSNNAANSTTPDNTADPQTATGAATTTVVLYFADADGYLQAERRSVNKTAGIARQAMQELCRGPRTQGLSATMPDGTRLLDINIRNGLCTVNFSRELVSKHSGGSGSENATVYSIVNTLTQFSSVEQVQILVDGQVVESIAGHLDVSVPLTRDSELIRASAQVQYK</sequence>
<reference evidence="4 5" key="1">
    <citation type="submission" date="2012-01" db="EMBL/GenBank/DDBJ databases">
        <title>Complete sequence of Desulfotomaculum gibsoniae DSM 7213.</title>
        <authorList>
            <consortium name="US DOE Joint Genome Institute"/>
            <person name="Lucas S."/>
            <person name="Han J."/>
            <person name="Lapidus A."/>
            <person name="Cheng J.-F."/>
            <person name="Goodwin L."/>
            <person name="Pitluck S."/>
            <person name="Peters L."/>
            <person name="Ovchinnikova G."/>
            <person name="Teshima H."/>
            <person name="Detter J.C."/>
            <person name="Han C."/>
            <person name="Tapia R."/>
            <person name="Land M."/>
            <person name="Hauser L."/>
            <person name="Kyrpides N."/>
            <person name="Ivanova N."/>
            <person name="Pagani I."/>
            <person name="Parshina S."/>
            <person name="Plugge C."/>
            <person name="Muyzer G."/>
            <person name="Kuever J."/>
            <person name="Ivanova A."/>
            <person name="Nazina T."/>
            <person name="Klenk H.-P."/>
            <person name="Brambilla E."/>
            <person name="Spring S."/>
            <person name="Stams A.F."/>
            <person name="Woyke T."/>
        </authorList>
    </citation>
    <scope>NUCLEOTIDE SEQUENCE [LARGE SCALE GENOMIC DNA]</scope>
    <source>
        <strain evidence="4 5">DSM 7213</strain>
    </source>
</reference>
<organism evidence="4 5">
    <name type="scientific">Desulfoscipio gibsoniae DSM 7213</name>
    <dbReference type="NCBI Taxonomy" id="767817"/>
    <lineage>
        <taxon>Bacteria</taxon>
        <taxon>Bacillati</taxon>
        <taxon>Bacillota</taxon>
        <taxon>Clostridia</taxon>
        <taxon>Eubacteriales</taxon>
        <taxon>Desulfallaceae</taxon>
        <taxon>Desulfoscipio</taxon>
    </lineage>
</organism>
<keyword evidence="2" id="KW-0732">Signal</keyword>
<evidence type="ECO:0000313" key="4">
    <source>
        <dbReference type="EMBL" id="AGL01615.1"/>
    </source>
</evidence>
<dbReference type="STRING" id="767817.Desgi_2186"/>
<feature type="signal peptide" evidence="2">
    <location>
        <begin position="1"/>
        <end position="26"/>
    </location>
</feature>
<name>R4KM66_9FIRM</name>
<evidence type="ECO:0000256" key="2">
    <source>
        <dbReference type="SAM" id="SignalP"/>
    </source>
</evidence>
<feature type="chain" id="PRO_5039052873" evidence="2">
    <location>
        <begin position="27"/>
        <end position="234"/>
    </location>
</feature>
<evidence type="ECO:0000313" key="5">
    <source>
        <dbReference type="Proteomes" id="UP000013520"/>
    </source>
</evidence>
<gene>
    <name evidence="4" type="ORF">Desgi_2186</name>
</gene>
<dbReference type="KEGG" id="dgi:Desgi_2186"/>
<feature type="compositionally biased region" description="Low complexity" evidence="1">
    <location>
        <begin position="69"/>
        <end position="87"/>
    </location>
</feature>
<proteinExistence type="predicted"/>
<evidence type="ECO:0000259" key="3">
    <source>
        <dbReference type="SMART" id="SM00909"/>
    </source>
</evidence>
<dbReference type="RefSeq" id="WP_006522044.1">
    <property type="nucleotide sequence ID" value="NC_021184.1"/>
</dbReference>
<dbReference type="Proteomes" id="UP000013520">
    <property type="component" value="Chromosome"/>
</dbReference>
<dbReference type="AlphaFoldDB" id="R4KM66"/>
<keyword evidence="5" id="KW-1185">Reference proteome</keyword>
<dbReference type="InterPro" id="IPR019606">
    <property type="entry name" value="GerMN"/>
</dbReference>
<feature type="compositionally biased region" description="Polar residues" evidence="1">
    <location>
        <begin position="57"/>
        <end position="68"/>
    </location>
</feature>
<feature type="domain" description="GerMN" evidence="3">
    <location>
        <begin position="121"/>
        <end position="209"/>
    </location>
</feature>
<dbReference type="HOGENOM" id="CLU_080926_0_0_9"/>
<dbReference type="SMART" id="SM00909">
    <property type="entry name" value="Germane"/>
    <property type="match status" value="1"/>
</dbReference>
<evidence type="ECO:0000256" key="1">
    <source>
        <dbReference type="SAM" id="MobiDB-lite"/>
    </source>
</evidence>
<dbReference type="OrthoDB" id="9809406at2"/>
<protein>
    <submittedName>
        <fullName evidence="4">Spore germination protein</fullName>
    </submittedName>
</protein>
<dbReference type="EMBL" id="CP003273">
    <property type="protein sequence ID" value="AGL01615.1"/>
    <property type="molecule type" value="Genomic_DNA"/>
</dbReference>
<dbReference type="eggNOG" id="COG5401">
    <property type="taxonomic scope" value="Bacteria"/>
</dbReference>
<dbReference type="Pfam" id="PF10646">
    <property type="entry name" value="Germane"/>
    <property type="match status" value="1"/>
</dbReference>